<evidence type="ECO:0000313" key="21">
    <source>
        <dbReference type="EMBL" id="KAL3772592.1"/>
    </source>
</evidence>
<evidence type="ECO:0000256" key="12">
    <source>
        <dbReference type="ARBA" id="ARBA00023136"/>
    </source>
</evidence>
<dbReference type="GO" id="GO:0006633">
    <property type="term" value="P:fatty acid biosynthetic process"/>
    <property type="evidence" value="ECO:0007669"/>
    <property type="project" value="UniProtKB-KW"/>
</dbReference>
<evidence type="ECO:0000256" key="7">
    <source>
        <dbReference type="ARBA" id="ARBA00022679"/>
    </source>
</evidence>
<dbReference type="InterPro" id="IPR018201">
    <property type="entry name" value="Ketoacyl_synth_AS"/>
</dbReference>
<keyword evidence="10" id="KW-1133">Transmembrane helix</keyword>
<keyword evidence="11" id="KW-0443">Lipid metabolism</keyword>
<name>A0ABD3N9F5_9STRA</name>
<dbReference type="PANTHER" id="PTHR11712">
    <property type="entry name" value="POLYKETIDE SYNTHASE-RELATED"/>
    <property type="match status" value="1"/>
</dbReference>
<evidence type="ECO:0000256" key="15">
    <source>
        <dbReference type="ARBA" id="ARBA00037576"/>
    </source>
</evidence>
<comment type="subcellular location">
    <subcellularLocation>
        <location evidence="1">Cell inner membrane</location>
    </subcellularLocation>
</comment>
<evidence type="ECO:0000256" key="2">
    <source>
        <dbReference type="ARBA" id="ARBA00008467"/>
    </source>
</evidence>
<dbReference type="NCBIfam" id="TIGR03150">
    <property type="entry name" value="fabF"/>
    <property type="match status" value="1"/>
</dbReference>
<dbReference type="InterPro" id="IPR017568">
    <property type="entry name" value="3-oxoacyl-ACP_synth-2"/>
</dbReference>
<keyword evidence="8" id="KW-0812">Transmembrane</keyword>
<dbReference type="Pfam" id="PF00109">
    <property type="entry name" value="ketoacyl-synt"/>
    <property type="match status" value="1"/>
</dbReference>
<feature type="domain" description="Ketosynthase family 3 (KS3)" evidence="20">
    <location>
        <begin position="43"/>
        <end position="463"/>
    </location>
</feature>
<evidence type="ECO:0000256" key="14">
    <source>
        <dbReference type="ARBA" id="ARBA00023315"/>
    </source>
</evidence>
<dbReference type="AlphaFoldDB" id="A0ABD3N9F5"/>
<evidence type="ECO:0000259" key="20">
    <source>
        <dbReference type="PROSITE" id="PS52004"/>
    </source>
</evidence>
<dbReference type="PROSITE" id="PS00098">
    <property type="entry name" value="THIOLASE_1"/>
    <property type="match status" value="1"/>
</dbReference>
<dbReference type="PROSITE" id="PS52004">
    <property type="entry name" value="KS3_2"/>
    <property type="match status" value="1"/>
</dbReference>
<gene>
    <name evidence="21" type="ORF">ACHAWO_003647</name>
</gene>
<feature type="active site" description="For beta-ketoacyl synthase activity" evidence="17">
    <location>
        <position position="211"/>
    </location>
</feature>
<keyword evidence="9" id="KW-0276">Fatty acid metabolism</keyword>
<evidence type="ECO:0000256" key="4">
    <source>
        <dbReference type="ARBA" id="ARBA00022475"/>
    </source>
</evidence>
<evidence type="ECO:0000256" key="6">
    <source>
        <dbReference type="ARBA" id="ARBA00022519"/>
    </source>
</evidence>
<evidence type="ECO:0000256" key="8">
    <source>
        <dbReference type="ARBA" id="ARBA00022692"/>
    </source>
</evidence>
<evidence type="ECO:0000256" key="5">
    <source>
        <dbReference type="ARBA" id="ARBA00022516"/>
    </source>
</evidence>
<keyword evidence="14" id="KW-0012">Acyltransferase</keyword>
<sequence length="466" mass="49093">MRLTTSAPLNILLCTTTGIAAFTLRPSTTLTPSRTSTALSATKNRVVVTGLGVISGCGIGHQPFFQNVIDGKSSINKITRFDPTHYPCQIGSEVPESMFVPEDHFTNPKNAKSNDRFTHFAVAAARLAMKDAKLGDTPETLVNAERCGVFVGSAFGGMETFENEVLKLHKKPDRPKVSPFTIPALLGNTASGVIGIEIGCKGPNYGVTSACASASHAIGEAFGMIADGHADQMIAGGTEASITPLSYAGFSSMKAMNTNFNDNPQKGSRPFDADRGGFIMGEGAGVVVLESLESAKARGAHIYCEMVGYGATCDAHHITTPAPEGRGLAAAMEMAIAQAGISKEEINYVNAHGTSTNYNDKFETMAIKSVLGEHATKKDGKFVVSSTKCVTGHTLGAAGGLEAVILARTIQDGVVPPTTNYETPDPECDLDYVPNVKREMEVNAGMSTNLGFGGHNAVILFKKFTE</sequence>
<evidence type="ECO:0000256" key="17">
    <source>
        <dbReference type="PIRSR" id="PIRSR000447-1"/>
    </source>
</evidence>
<dbReference type="SUPFAM" id="SSF53901">
    <property type="entry name" value="Thiolase-like"/>
    <property type="match status" value="2"/>
</dbReference>
<feature type="signal peptide" evidence="19">
    <location>
        <begin position="1"/>
        <end position="21"/>
    </location>
</feature>
<evidence type="ECO:0000256" key="18">
    <source>
        <dbReference type="RuleBase" id="RU003694"/>
    </source>
</evidence>
<dbReference type="CDD" id="cd00834">
    <property type="entry name" value="KAS_I_II"/>
    <property type="match status" value="1"/>
</dbReference>
<accession>A0ABD3N9F5</accession>
<dbReference type="PIRSF" id="PIRSF000447">
    <property type="entry name" value="KAS_II"/>
    <property type="match status" value="1"/>
</dbReference>
<reference evidence="21 22" key="1">
    <citation type="submission" date="2024-10" db="EMBL/GenBank/DDBJ databases">
        <title>Updated reference genomes for cyclostephanoid diatoms.</title>
        <authorList>
            <person name="Roberts W.R."/>
            <person name="Alverson A.J."/>
        </authorList>
    </citation>
    <scope>NUCLEOTIDE SEQUENCE [LARGE SCALE GENOMIC DNA]</scope>
    <source>
        <strain evidence="21 22">AJA010-31</strain>
    </source>
</reference>
<dbReference type="InterPro" id="IPR020615">
    <property type="entry name" value="Thiolase_acyl_enz_int_AS"/>
</dbReference>
<organism evidence="21 22">
    <name type="scientific">Cyclotella atomus</name>
    <dbReference type="NCBI Taxonomy" id="382360"/>
    <lineage>
        <taxon>Eukaryota</taxon>
        <taxon>Sar</taxon>
        <taxon>Stramenopiles</taxon>
        <taxon>Ochrophyta</taxon>
        <taxon>Bacillariophyta</taxon>
        <taxon>Coscinodiscophyceae</taxon>
        <taxon>Thalassiosirophycidae</taxon>
        <taxon>Stephanodiscales</taxon>
        <taxon>Stephanodiscaceae</taxon>
        <taxon>Cyclotella</taxon>
    </lineage>
</organism>
<dbReference type="Gene3D" id="3.40.47.10">
    <property type="match status" value="1"/>
</dbReference>
<dbReference type="PANTHER" id="PTHR11712:SF352">
    <property type="entry name" value="3-OXOACYL-[ACYL-CARRIER-PROTEIN] SYNTHASE"/>
    <property type="match status" value="1"/>
</dbReference>
<evidence type="ECO:0000256" key="16">
    <source>
        <dbReference type="PIRNR" id="PIRNR000447"/>
    </source>
</evidence>
<keyword evidence="12" id="KW-0472">Membrane</keyword>
<keyword evidence="19" id="KW-0732">Signal</keyword>
<dbReference type="NCBIfam" id="NF005589">
    <property type="entry name" value="PRK07314.1"/>
    <property type="match status" value="1"/>
</dbReference>
<comment type="function">
    <text evidence="15">Proposed to synthesize NOD factor fatty acyl chain. Involved in the synthesis of a highly unsaturated fatty acid moiety, which forms part of a lipo-oligosaccharide that is responsible for host specificity.</text>
</comment>
<protein>
    <recommendedName>
        <fullName evidence="16">3-oxoacyl-[acyl-carrier-protein] synthase</fullName>
    </recommendedName>
</protein>
<evidence type="ECO:0000256" key="3">
    <source>
        <dbReference type="ARBA" id="ARBA00022458"/>
    </source>
</evidence>
<dbReference type="Pfam" id="PF02801">
    <property type="entry name" value="Ketoacyl-synt_C"/>
    <property type="match status" value="1"/>
</dbReference>
<comment type="caution">
    <text evidence="21">The sequence shown here is derived from an EMBL/GenBank/DDBJ whole genome shotgun (WGS) entry which is preliminary data.</text>
</comment>
<comment type="similarity">
    <text evidence="2 16 18">Belongs to the thiolase-like superfamily. Beta-ketoacyl-ACP synthases family.</text>
</comment>
<evidence type="ECO:0000313" key="22">
    <source>
        <dbReference type="Proteomes" id="UP001530400"/>
    </source>
</evidence>
<dbReference type="PROSITE" id="PS00606">
    <property type="entry name" value="KS3_1"/>
    <property type="match status" value="1"/>
</dbReference>
<dbReference type="GO" id="GO:0005886">
    <property type="term" value="C:plasma membrane"/>
    <property type="evidence" value="ECO:0007669"/>
    <property type="project" value="UniProtKB-SubCell"/>
</dbReference>
<proteinExistence type="inferred from homology"/>
<keyword evidence="22" id="KW-1185">Reference proteome</keyword>
<evidence type="ECO:0000256" key="10">
    <source>
        <dbReference type="ARBA" id="ARBA00022989"/>
    </source>
</evidence>
<evidence type="ECO:0000256" key="9">
    <source>
        <dbReference type="ARBA" id="ARBA00022832"/>
    </source>
</evidence>
<dbReference type="InterPro" id="IPR014031">
    <property type="entry name" value="Ketoacyl_synth_C"/>
</dbReference>
<evidence type="ECO:0000256" key="1">
    <source>
        <dbReference type="ARBA" id="ARBA00004533"/>
    </source>
</evidence>
<dbReference type="InterPro" id="IPR020841">
    <property type="entry name" value="PKS_Beta-ketoAc_synthase_dom"/>
</dbReference>
<evidence type="ECO:0000256" key="13">
    <source>
        <dbReference type="ARBA" id="ARBA00023160"/>
    </source>
</evidence>
<keyword evidence="7 16" id="KW-0808">Transferase</keyword>
<dbReference type="GO" id="GO:0016746">
    <property type="term" value="F:acyltransferase activity"/>
    <property type="evidence" value="ECO:0007669"/>
    <property type="project" value="UniProtKB-KW"/>
</dbReference>
<dbReference type="FunFam" id="3.40.47.10:FF:000059">
    <property type="entry name" value="Beta-ketoacyl-acyl-carrier-protein synthase II"/>
    <property type="match status" value="1"/>
</dbReference>
<keyword evidence="3" id="KW-0536">Nodulation</keyword>
<dbReference type="SMART" id="SM00825">
    <property type="entry name" value="PKS_KS"/>
    <property type="match status" value="1"/>
</dbReference>
<dbReference type="InterPro" id="IPR000794">
    <property type="entry name" value="Beta-ketoacyl_synthase"/>
</dbReference>
<dbReference type="InterPro" id="IPR016039">
    <property type="entry name" value="Thiolase-like"/>
</dbReference>
<dbReference type="InterPro" id="IPR014030">
    <property type="entry name" value="Ketoacyl_synth_N"/>
</dbReference>
<keyword evidence="6" id="KW-0997">Cell inner membrane</keyword>
<dbReference type="Proteomes" id="UP001530400">
    <property type="component" value="Unassembled WGS sequence"/>
</dbReference>
<keyword evidence="4" id="KW-1003">Cell membrane</keyword>
<dbReference type="EMBL" id="JALLPJ020001264">
    <property type="protein sequence ID" value="KAL3772592.1"/>
    <property type="molecule type" value="Genomic_DNA"/>
</dbReference>
<keyword evidence="5 16" id="KW-0444">Lipid biosynthesis</keyword>
<evidence type="ECO:0000256" key="19">
    <source>
        <dbReference type="SAM" id="SignalP"/>
    </source>
</evidence>
<evidence type="ECO:0000256" key="11">
    <source>
        <dbReference type="ARBA" id="ARBA00023098"/>
    </source>
</evidence>
<feature type="chain" id="PRO_5044837106" description="3-oxoacyl-[acyl-carrier-protein] synthase" evidence="19">
    <location>
        <begin position="22"/>
        <end position="466"/>
    </location>
</feature>
<keyword evidence="13 16" id="KW-0275">Fatty acid biosynthesis</keyword>